<dbReference type="Gene3D" id="2.160.20.20">
    <property type="match status" value="1"/>
</dbReference>
<organism evidence="2 3">
    <name type="scientific">Bartonella australis (strain Aust/NH1)</name>
    <dbReference type="NCBI Taxonomy" id="1094489"/>
    <lineage>
        <taxon>Bacteria</taxon>
        <taxon>Pseudomonadati</taxon>
        <taxon>Pseudomonadota</taxon>
        <taxon>Alphaproteobacteria</taxon>
        <taxon>Hyphomicrobiales</taxon>
        <taxon>Bartonellaceae</taxon>
        <taxon>Bartonella</taxon>
    </lineage>
</organism>
<evidence type="ECO:0000313" key="3">
    <source>
        <dbReference type="Proteomes" id="UP000011729"/>
    </source>
</evidence>
<dbReference type="InterPro" id="IPR036709">
    <property type="entry name" value="Autotransporte_beta_dom_sf"/>
</dbReference>
<dbReference type="SUPFAM" id="SSF51126">
    <property type="entry name" value="Pectin lyase-like"/>
    <property type="match status" value="1"/>
</dbReference>
<dbReference type="InterPro" id="IPR011050">
    <property type="entry name" value="Pectin_lyase_fold/virulence"/>
</dbReference>
<dbReference type="SMART" id="SM00869">
    <property type="entry name" value="Autotransporter"/>
    <property type="match status" value="1"/>
</dbReference>
<dbReference type="InterPro" id="IPR012332">
    <property type="entry name" value="Autotransporter_pectin_lyase_C"/>
</dbReference>
<dbReference type="HOGENOM" id="CLU_007596_2_0_5"/>
<dbReference type="OrthoDB" id="7922675at2"/>
<keyword evidence="3" id="KW-1185">Reference proteome</keyword>
<dbReference type="PROSITE" id="PS51208">
    <property type="entry name" value="AUTOTRANSPORTER"/>
    <property type="match status" value="1"/>
</dbReference>
<dbReference type="Proteomes" id="UP000011729">
    <property type="component" value="Chromosome"/>
</dbReference>
<gene>
    <name evidence="2" type="ordered locus">BAnh1_10250</name>
</gene>
<name>M1P4W2_BARAA</name>
<dbReference type="KEGG" id="baus:BAnh1_10250"/>
<dbReference type="eggNOG" id="COG3468">
    <property type="taxonomic scope" value="Bacteria"/>
</dbReference>
<dbReference type="SUPFAM" id="SSF103515">
    <property type="entry name" value="Autotransporter"/>
    <property type="match status" value="1"/>
</dbReference>
<dbReference type="InterPro" id="IPR043990">
    <property type="entry name" value="AC_1"/>
</dbReference>
<reference evidence="2 3" key="1">
    <citation type="journal article" date="2013" name="PLoS Genet.">
        <title>A gene transfer agent and a dynamic repertoire of secretion systems hold the keys to the explosive radiation of the emerging pathogen Bartonella.</title>
        <authorList>
            <person name="Guy L."/>
            <person name="Nystedt B."/>
            <person name="Toft C."/>
            <person name="Zaremba-Niedzwiedzka K."/>
            <person name="Berglund E.C."/>
            <person name="Granberg F."/>
            <person name="Naslund K."/>
            <person name="Eriksson A.S."/>
            <person name="Andersson S.G."/>
        </authorList>
    </citation>
    <scope>NUCLEOTIDE SEQUENCE [LARGE SCALE GENOMIC DNA]</scope>
    <source>
        <strain evidence="2 3">Aust/NH1</strain>
    </source>
</reference>
<dbReference type="Gene3D" id="2.40.128.130">
    <property type="entry name" value="Autotransporter beta-domain"/>
    <property type="match status" value="1"/>
</dbReference>
<evidence type="ECO:0000259" key="1">
    <source>
        <dbReference type="PROSITE" id="PS51208"/>
    </source>
</evidence>
<dbReference type="InterPro" id="IPR006315">
    <property type="entry name" value="OM_autotransptr_brl_dom"/>
</dbReference>
<dbReference type="Pfam" id="PF18883">
    <property type="entry name" value="AC_1"/>
    <property type="match status" value="1"/>
</dbReference>
<dbReference type="GO" id="GO:0019867">
    <property type="term" value="C:outer membrane"/>
    <property type="evidence" value="ECO:0007669"/>
    <property type="project" value="InterPro"/>
</dbReference>
<feature type="domain" description="Autotransporter" evidence="1">
    <location>
        <begin position="727"/>
        <end position="1004"/>
    </location>
</feature>
<dbReference type="RefSeq" id="WP_015398399.1">
    <property type="nucleotide sequence ID" value="NC_020300.1"/>
</dbReference>
<proteinExistence type="predicted"/>
<dbReference type="NCBIfam" id="TIGR01414">
    <property type="entry name" value="autotrans_barl"/>
    <property type="match status" value="2"/>
</dbReference>
<dbReference type="InterPro" id="IPR005546">
    <property type="entry name" value="Autotransporte_beta"/>
</dbReference>
<accession>M1P4W2</accession>
<sequence>MIPVFRNHVRLYALTTALFSFISNTSIYVRAESSAAKSPQCEKQELPYDCSDGKIHTLEGKSYKFDFLGEPGGSSQPVPPLPPSISGSLAAMVASNAGTVIEATDIDIGGSLNIEDIFVPSGSGDYGAVALSGGKIILNNPSLSGVMVGVAVNGGGVEVNGGSIVAETGILAMGREVVAGQEVEAEGEREVAAEHETSVILTDTKIQARNQILNLREYSVINRLGAAVRMGMGANVQMVGGSINIINADGVFLTAKGKATLDGVTITANGEQVLNGNHVLNGAQVPNGEQVLNEENYAVLSVSQTGFIGFKNGKIDATNIHGLLIGNGVVGDAEFEQINGIDIENSTITVNGGGAYGMFFFSHHIEEEPNRQMQADEASILSEGGEENTEEDPGTVFERGVVRLVQTTFTVPDSTAIYSNGARNSVGLSRGAEISGDLLLKATEGSFVLIQAHSSSLKGGTHIDERSSANLFLTNGSKWTLTPSKREDPEFRDSDYSTSLVSYLRLSDSSVVFERPMSGKYQVLYVGEDEGGLSWEANGNARLYLNVGRSNDNKKADQLLIYGDVSGTTKVHIQSISESFDEVSDSENSRGVSVIQVFGKADENSFILDGGYMTLDALPYQHRLHAYGPSSSLGKATSGMKALIDGNRQIYEEIDRGDADFWDFRFAKKYTQLSPSRSHFGERVRAVVPQVSTYLLLPNALFHAGLIDISGQGKQLEIMRSASNGFLNNKQEAIFVRAHRESYHYTSNLSVLRYGYNADFNYDAVEAGISLKALESGYFATSFGVMGTYGKFSLKPQDVEDSQKNTFEKWSVAAHGNIQHDTGFYVDGFLSYGLFKGDISTVARGKTAHLKGKPLSASLVCGKLSVIGGGGLVFDPQIQLIYQRLLFDKTRDVDGFDIEIGEPSQWTMRVGGRLNKRFSAAEGTRFISLYGKLHFTSSFKDKQFVSLGDSFQLGALGSSLEAGVGVHAQLSSRMTLYTDLSYQHKLASAGFSGASFSGGLRYHF</sequence>
<dbReference type="AlphaFoldDB" id="M1P4W2"/>
<dbReference type="EMBL" id="CP003123">
    <property type="protein sequence ID" value="AGF74895.1"/>
    <property type="molecule type" value="Genomic_DNA"/>
</dbReference>
<dbReference type="PATRIC" id="fig|1094489.3.peg.1256"/>
<evidence type="ECO:0000313" key="2">
    <source>
        <dbReference type="EMBL" id="AGF74895.1"/>
    </source>
</evidence>
<protein>
    <submittedName>
        <fullName evidence="2">Autotransporter</fullName>
    </submittedName>
</protein>
<dbReference type="Pfam" id="PF03797">
    <property type="entry name" value="Autotransporter"/>
    <property type="match status" value="1"/>
</dbReference>